<name>A0A0E9RFQ5_ANGAN</name>
<dbReference type="EMBL" id="GBXM01081394">
    <property type="protein sequence ID" value="JAH27183.1"/>
    <property type="molecule type" value="Transcribed_RNA"/>
</dbReference>
<dbReference type="AlphaFoldDB" id="A0A0E9RFQ5"/>
<reference evidence="1" key="1">
    <citation type="submission" date="2014-11" db="EMBL/GenBank/DDBJ databases">
        <authorList>
            <person name="Amaro Gonzalez C."/>
        </authorList>
    </citation>
    <scope>NUCLEOTIDE SEQUENCE</scope>
</reference>
<reference evidence="1" key="2">
    <citation type="journal article" date="2015" name="Fish Shellfish Immunol.">
        <title>Early steps in the European eel (Anguilla anguilla)-Vibrio vulnificus interaction in the gills: Role of the RtxA13 toxin.</title>
        <authorList>
            <person name="Callol A."/>
            <person name="Pajuelo D."/>
            <person name="Ebbesson L."/>
            <person name="Teles M."/>
            <person name="MacKenzie S."/>
            <person name="Amaro C."/>
        </authorList>
    </citation>
    <scope>NUCLEOTIDE SEQUENCE</scope>
</reference>
<sequence>MRLFQQASIKENLKRAAPP</sequence>
<evidence type="ECO:0000313" key="1">
    <source>
        <dbReference type="EMBL" id="JAH27183.1"/>
    </source>
</evidence>
<accession>A0A0E9RFQ5</accession>
<organism evidence="1">
    <name type="scientific">Anguilla anguilla</name>
    <name type="common">European freshwater eel</name>
    <name type="synonym">Muraena anguilla</name>
    <dbReference type="NCBI Taxonomy" id="7936"/>
    <lineage>
        <taxon>Eukaryota</taxon>
        <taxon>Metazoa</taxon>
        <taxon>Chordata</taxon>
        <taxon>Craniata</taxon>
        <taxon>Vertebrata</taxon>
        <taxon>Euteleostomi</taxon>
        <taxon>Actinopterygii</taxon>
        <taxon>Neopterygii</taxon>
        <taxon>Teleostei</taxon>
        <taxon>Anguilliformes</taxon>
        <taxon>Anguillidae</taxon>
        <taxon>Anguilla</taxon>
    </lineage>
</organism>
<protein>
    <submittedName>
        <fullName evidence="1">Uncharacterized protein</fullName>
    </submittedName>
</protein>
<proteinExistence type="predicted"/>